<dbReference type="InterPro" id="IPR003689">
    <property type="entry name" value="ZIP"/>
</dbReference>
<keyword evidence="3 5" id="KW-1133">Transmembrane helix</keyword>
<dbReference type="Pfam" id="PF02535">
    <property type="entry name" value="Zip"/>
    <property type="match status" value="1"/>
</dbReference>
<dbReference type="PANTHER" id="PTHR11040:SF205">
    <property type="entry name" value="ZINC TRANSPORTER ZUPT"/>
    <property type="match status" value="1"/>
</dbReference>
<dbReference type="Proteomes" id="UP001189429">
    <property type="component" value="Unassembled WGS sequence"/>
</dbReference>
<feature type="transmembrane region" description="Helical" evidence="5">
    <location>
        <begin position="248"/>
        <end position="270"/>
    </location>
</feature>
<evidence type="ECO:0000256" key="2">
    <source>
        <dbReference type="ARBA" id="ARBA00022692"/>
    </source>
</evidence>
<proteinExistence type="predicted"/>
<name>A0ABN9UJY1_9DINO</name>
<organism evidence="6 7">
    <name type="scientific">Prorocentrum cordatum</name>
    <dbReference type="NCBI Taxonomy" id="2364126"/>
    <lineage>
        <taxon>Eukaryota</taxon>
        <taxon>Sar</taxon>
        <taxon>Alveolata</taxon>
        <taxon>Dinophyceae</taxon>
        <taxon>Prorocentrales</taxon>
        <taxon>Prorocentraceae</taxon>
        <taxon>Prorocentrum</taxon>
    </lineage>
</organism>
<feature type="transmembrane region" description="Helical" evidence="5">
    <location>
        <begin position="295"/>
        <end position="313"/>
    </location>
</feature>
<evidence type="ECO:0000256" key="5">
    <source>
        <dbReference type="SAM" id="Phobius"/>
    </source>
</evidence>
<gene>
    <name evidence="6" type="ORF">PCOR1329_LOCUS49065</name>
</gene>
<comment type="subcellular location">
    <subcellularLocation>
        <location evidence="1">Membrane</location>
        <topology evidence="1">Multi-pass membrane protein</topology>
    </subcellularLocation>
</comment>
<keyword evidence="4 5" id="KW-0472">Membrane</keyword>
<evidence type="ECO:0000256" key="1">
    <source>
        <dbReference type="ARBA" id="ARBA00004141"/>
    </source>
</evidence>
<evidence type="ECO:0000256" key="4">
    <source>
        <dbReference type="ARBA" id="ARBA00023136"/>
    </source>
</evidence>
<protein>
    <submittedName>
        <fullName evidence="6">Uncharacterized protein</fullName>
    </submittedName>
</protein>
<feature type="transmembrane region" description="Helical" evidence="5">
    <location>
        <begin position="184"/>
        <end position="208"/>
    </location>
</feature>
<reference evidence="6" key="1">
    <citation type="submission" date="2023-10" db="EMBL/GenBank/DDBJ databases">
        <authorList>
            <person name="Chen Y."/>
            <person name="Shah S."/>
            <person name="Dougan E. K."/>
            <person name="Thang M."/>
            <person name="Chan C."/>
        </authorList>
    </citation>
    <scope>NUCLEOTIDE SEQUENCE [LARGE SCALE GENOMIC DNA]</scope>
</reference>
<feature type="transmembrane region" description="Helical" evidence="5">
    <location>
        <begin position="87"/>
        <end position="108"/>
    </location>
</feature>
<evidence type="ECO:0000256" key="3">
    <source>
        <dbReference type="ARBA" id="ARBA00022989"/>
    </source>
</evidence>
<dbReference type="PANTHER" id="PTHR11040">
    <property type="entry name" value="ZINC/IRON TRANSPORTER"/>
    <property type="match status" value="1"/>
</dbReference>
<evidence type="ECO:0000313" key="6">
    <source>
        <dbReference type="EMBL" id="CAK0859832.1"/>
    </source>
</evidence>
<sequence length="316" mass="31920">MSGTDMELAWGLTVTASLSTLAGAAIAMAREPVALSMGAGLRSLGVAAALALAAGVMLFVAVAELFGKSEEYFLEGGQDENHAKLSAALSFFGGACLVLLANEVSVWISPEHGNFELTPKPPPVAAGAAAGGDDGDAAPQAPCRAADAVYYRLGVQTVAAIALHNFPEGLAAFLATMADGRSGLGIAFGVILHNVPEGLCVAAPIYLSTRSRAKALGWAAVAGAAELLGGCTGWLLARGKGSAEVDGVVFGALFGMVNGIVVVISALEFLPKALQIERNAAAHAVLTGGKPRTNVVSTMFVAGMALIALTLIVEAY</sequence>
<dbReference type="EMBL" id="CAUYUJ010015937">
    <property type="protein sequence ID" value="CAK0859832.1"/>
    <property type="molecule type" value="Genomic_DNA"/>
</dbReference>
<feature type="transmembrane region" description="Helical" evidence="5">
    <location>
        <begin position="215"/>
        <end position="236"/>
    </location>
</feature>
<evidence type="ECO:0000313" key="7">
    <source>
        <dbReference type="Proteomes" id="UP001189429"/>
    </source>
</evidence>
<keyword evidence="2 5" id="KW-0812">Transmembrane</keyword>
<keyword evidence="7" id="KW-1185">Reference proteome</keyword>
<accession>A0ABN9UJY1</accession>
<feature type="transmembrane region" description="Helical" evidence="5">
    <location>
        <begin position="45"/>
        <end position="66"/>
    </location>
</feature>
<comment type="caution">
    <text evidence="6">The sequence shown here is derived from an EMBL/GenBank/DDBJ whole genome shotgun (WGS) entry which is preliminary data.</text>
</comment>